<name>A0A2U2PKY8_9SPHI</name>
<dbReference type="OrthoDB" id="9977278at2"/>
<dbReference type="AlphaFoldDB" id="A0A2U2PKY8"/>
<proteinExistence type="predicted"/>
<organism evidence="2 3">
    <name type="scientific">Pararcticibacter amylolyticus</name>
    <dbReference type="NCBI Taxonomy" id="2173175"/>
    <lineage>
        <taxon>Bacteria</taxon>
        <taxon>Pseudomonadati</taxon>
        <taxon>Bacteroidota</taxon>
        <taxon>Sphingobacteriia</taxon>
        <taxon>Sphingobacteriales</taxon>
        <taxon>Sphingobacteriaceae</taxon>
        <taxon>Pararcticibacter</taxon>
    </lineage>
</organism>
<evidence type="ECO:0000256" key="1">
    <source>
        <dbReference type="SAM" id="Phobius"/>
    </source>
</evidence>
<keyword evidence="3" id="KW-1185">Reference proteome</keyword>
<evidence type="ECO:0000313" key="2">
    <source>
        <dbReference type="EMBL" id="PWG81932.1"/>
    </source>
</evidence>
<feature type="transmembrane region" description="Helical" evidence="1">
    <location>
        <begin position="141"/>
        <end position="160"/>
    </location>
</feature>
<dbReference type="EMBL" id="QEAS01000002">
    <property type="protein sequence ID" value="PWG81932.1"/>
    <property type="molecule type" value="Genomic_DNA"/>
</dbReference>
<dbReference type="RefSeq" id="WP_158280618.1">
    <property type="nucleotide sequence ID" value="NZ_QEAS01000002.1"/>
</dbReference>
<feature type="non-terminal residue" evidence="2">
    <location>
        <position position="1"/>
    </location>
</feature>
<protein>
    <submittedName>
        <fullName evidence="2">Uncharacterized protein</fullName>
    </submittedName>
</protein>
<sequence length="168" mass="18452">DMSRPSLIPLILLSSCSVLKNKDLLKTDSLERREAAASEKITGVSSLTQQRVLLLTDSSGTHFLTEIIPDGEFKLAADGTFTGKASLIRMEGSRKTYSALKDSGSVNEHAVLNKETEGNEKTMVQNSSVAKKKEVKKPRSGALLFVLVAPALLAGAWWFFRKRVKESW</sequence>
<comment type="caution">
    <text evidence="2">The sequence shown here is derived from an EMBL/GenBank/DDBJ whole genome shotgun (WGS) entry which is preliminary data.</text>
</comment>
<keyword evidence="1" id="KW-1133">Transmembrane helix</keyword>
<keyword evidence="1" id="KW-0812">Transmembrane</keyword>
<evidence type="ECO:0000313" key="3">
    <source>
        <dbReference type="Proteomes" id="UP000245647"/>
    </source>
</evidence>
<reference evidence="2 3" key="1">
    <citation type="submission" date="2018-04" db="EMBL/GenBank/DDBJ databases">
        <title>Pedobacter chongqingensis sp. nov., isolated from a rottenly hemp rope.</title>
        <authorList>
            <person name="Cai Y."/>
        </authorList>
    </citation>
    <scope>NUCLEOTIDE SEQUENCE [LARGE SCALE GENOMIC DNA]</scope>
    <source>
        <strain evidence="2 3">FJ4-8</strain>
    </source>
</reference>
<keyword evidence="1" id="KW-0472">Membrane</keyword>
<accession>A0A2U2PKY8</accession>
<dbReference type="Proteomes" id="UP000245647">
    <property type="component" value="Unassembled WGS sequence"/>
</dbReference>
<gene>
    <name evidence="2" type="ORF">DDR33_02550</name>
</gene>